<dbReference type="Proteomes" id="UP001276659">
    <property type="component" value="Unassembled WGS sequence"/>
</dbReference>
<accession>A0AAD9YWF6</accession>
<dbReference type="AlphaFoldDB" id="A0AAD9YWF6"/>
<reference evidence="2" key="1">
    <citation type="submission" date="2022-11" db="EMBL/GenBank/DDBJ databases">
        <title>Chromosomal genome sequence assembly and mating type (MAT) locus characterization of the leprose asexual lichenized fungus Lepraria neglecta (Nyl.) Erichsen.</title>
        <authorList>
            <person name="Allen J.L."/>
            <person name="Pfeffer B."/>
        </authorList>
    </citation>
    <scope>NUCLEOTIDE SEQUENCE</scope>
    <source>
        <strain evidence="2">Allen 5258</strain>
    </source>
</reference>
<feature type="region of interest" description="Disordered" evidence="1">
    <location>
        <begin position="468"/>
        <end position="540"/>
    </location>
</feature>
<keyword evidence="3" id="KW-1185">Reference proteome</keyword>
<feature type="compositionally biased region" description="Basic and acidic residues" evidence="1">
    <location>
        <begin position="502"/>
        <end position="540"/>
    </location>
</feature>
<evidence type="ECO:0000256" key="1">
    <source>
        <dbReference type="SAM" id="MobiDB-lite"/>
    </source>
</evidence>
<comment type="caution">
    <text evidence="2">The sequence shown here is derived from an EMBL/GenBank/DDBJ whole genome shotgun (WGS) entry which is preliminary data.</text>
</comment>
<evidence type="ECO:0000313" key="2">
    <source>
        <dbReference type="EMBL" id="KAK3167309.1"/>
    </source>
</evidence>
<organism evidence="2 3">
    <name type="scientific">Lepraria neglecta</name>
    <dbReference type="NCBI Taxonomy" id="209136"/>
    <lineage>
        <taxon>Eukaryota</taxon>
        <taxon>Fungi</taxon>
        <taxon>Dikarya</taxon>
        <taxon>Ascomycota</taxon>
        <taxon>Pezizomycotina</taxon>
        <taxon>Lecanoromycetes</taxon>
        <taxon>OSLEUM clade</taxon>
        <taxon>Lecanoromycetidae</taxon>
        <taxon>Lecanorales</taxon>
        <taxon>Lecanorineae</taxon>
        <taxon>Stereocaulaceae</taxon>
        <taxon>Lepraria</taxon>
    </lineage>
</organism>
<proteinExistence type="predicted"/>
<evidence type="ECO:0000313" key="3">
    <source>
        <dbReference type="Proteomes" id="UP001276659"/>
    </source>
</evidence>
<feature type="region of interest" description="Disordered" evidence="1">
    <location>
        <begin position="118"/>
        <end position="178"/>
    </location>
</feature>
<dbReference type="EMBL" id="JASNWA010000011">
    <property type="protein sequence ID" value="KAK3167309.1"/>
    <property type="molecule type" value="Genomic_DNA"/>
</dbReference>
<name>A0AAD9YWF6_9LECA</name>
<feature type="compositionally biased region" description="Polar residues" evidence="1">
    <location>
        <begin position="166"/>
        <end position="178"/>
    </location>
</feature>
<protein>
    <submittedName>
        <fullName evidence="2">Uncharacterized protein</fullName>
    </submittedName>
</protein>
<gene>
    <name evidence="2" type="ORF">OEA41_010436</name>
</gene>
<sequence>MRPPFGRLNLSQTQGETTAGEFWTVKKDGEDWPIVVCDEEMVQTFYKGRQRPFNSRQPDGTWPERYKAGEDGMLEPLDEEIGEVIRVSTTNPLLAEAWREAMQYHVLSYFKGRLRQQRPERFQSKAPTATAPEKRKRKGIPKFKFPPGYRREEVDDEESSGLFVQGENNSTPKIKQEFSDSTSAEMEGLYEDTDITTQPEPVSKRSKTNLAGRFSVRPVYVRPGKSFRSGTVNPFSSEMRQSMSRATPMVRAKEKDVNDPNRAMIYVDNPHKKFRVKRSGLNTSPLLKNLVAHNPENGWYVMSPMLSNLNADDFLPVGQYLEHGEYDPNILDEGTEYVRLEMELTEPERGAEVVRCATIYSIAQMLELPGLQTLASRKLKALAKWEPHQPFAILCVVDLAFEKGDEDLRQYLVHYLAEQYWDLVLAETVKFSEVMKENEELAKGVHGLLSGAATSGAAMEVDKVKKENENANANAKVKEDESFLSDSTAKADKSDEEGPLTDEVKEKMVTDQSEKAIGEEKKVPADGKKATVEDEEEKVGGEKEAINIEKGKITVGEDEGISQTEAEMITMALRESDNEATEEDLTKMIEDQNKVFFF</sequence>